<dbReference type="Proteomes" id="UP001233999">
    <property type="component" value="Unassembled WGS sequence"/>
</dbReference>
<proteinExistence type="predicted"/>
<sequence length="97" mass="10919">VRPSKHLNAVKITRDPTITSRNAVSLPGHSLCGHIDRRRNHDTQAKSGTAHNEKKLSKDKSKPTFQIGNVVSHTIKCRIYCCGCKKCIKPFVILHYK</sequence>
<feature type="non-terminal residue" evidence="2">
    <location>
        <position position="97"/>
    </location>
</feature>
<feature type="region of interest" description="Disordered" evidence="1">
    <location>
        <begin position="35"/>
        <end position="63"/>
    </location>
</feature>
<evidence type="ECO:0000313" key="2">
    <source>
        <dbReference type="EMBL" id="KAJ9597515.1"/>
    </source>
</evidence>
<evidence type="ECO:0000256" key="1">
    <source>
        <dbReference type="SAM" id="MobiDB-lite"/>
    </source>
</evidence>
<accession>A0AAD8AEE1</accession>
<reference evidence="2" key="1">
    <citation type="journal article" date="2023" name="IScience">
        <title>Live-bearing cockroach genome reveals convergent evolutionary mechanisms linked to viviparity in insects and beyond.</title>
        <authorList>
            <person name="Fouks B."/>
            <person name="Harrison M.C."/>
            <person name="Mikhailova A.A."/>
            <person name="Marchal E."/>
            <person name="English S."/>
            <person name="Carruthers M."/>
            <person name="Jennings E.C."/>
            <person name="Chiamaka E.L."/>
            <person name="Frigard R.A."/>
            <person name="Pippel M."/>
            <person name="Attardo G.M."/>
            <person name="Benoit J.B."/>
            <person name="Bornberg-Bauer E."/>
            <person name="Tobe S.S."/>
        </authorList>
    </citation>
    <scope>NUCLEOTIDE SEQUENCE</scope>
    <source>
        <strain evidence="2">Stay&amp;Tobe</strain>
    </source>
</reference>
<organism evidence="2 3">
    <name type="scientific">Diploptera punctata</name>
    <name type="common">Pacific beetle cockroach</name>
    <dbReference type="NCBI Taxonomy" id="6984"/>
    <lineage>
        <taxon>Eukaryota</taxon>
        <taxon>Metazoa</taxon>
        <taxon>Ecdysozoa</taxon>
        <taxon>Arthropoda</taxon>
        <taxon>Hexapoda</taxon>
        <taxon>Insecta</taxon>
        <taxon>Pterygota</taxon>
        <taxon>Neoptera</taxon>
        <taxon>Polyneoptera</taxon>
        <taxon>Dictyoptera</taxon>
        <taxon>Blattodea</taxon>
        <taxon>Blaberoidea</taxon>
        <taxon>Blaberidae</taxon>
        <taxon>Diplopterinae</taxon>
        <taxon>Diploptera</taxon>
    </lineage>
</organism>
<feature type="non-terminal residue" evidence="2">
    <location>
        <position position="1"/>
    </location>
</feature>
<feature type="compositionally biased region" description="Basic and acidic residues" evidence="1">
    <location>
        <begin position="51"/>
        <end position="62"/>
    </location>
</feature>
<keyword evidence="3" id="KW-1185">Reference proteome</keyword>
<dbReference type="EMBL" id="JASPKZ010001602">
    <property type="protein sequence ID" value="KAJ9597515.1"/>
    <property type="molecule type" value="Genomic_DNA"/>
</dbReference>
<protein>
    <submittedName>
        <fullName evidence="2">Uncharacterized protein</fullName>
    </submittedName>
</protein>
<comment type="caution">
    <text evidence="2">The sequence shown here is derived from an EMBL/GenBank/DDBJ whole genome shotgun (WGS) entry which is preliminary data.</text>
</comment>
<gene>
    <name evidence="2" type="ORF">L9F63_011612</name>
</gene>
<evidence type="ECO:0000313" key="3">
    <source>
        <dbReference type="Proteomes" id="UP001233999"/>
    </source>
</evidence>
<dbReference type="AlphaFoldDB" id="A0AAD8AEE1"/>
<name>A0AAD8AEE1_DIPPU</name>
<reference evidence="2" key="2">
    <citation type="submission" date="2023-05" db="EMBL/GenBank/DDBJ databases">
        <authorList>
            <person name="Fouks B."/>
        </authorList>
    </citation>
    <scope>NUCLEOTIDE SEQUENCE</scope>
    <source>
        <strain evidence="2">Stay&amp;Tobe</strain>
        <tissue evidence="2">Testes</tissue>
    </source>
</reference>